<organism evidence="1 2">
    <name type="scientific">Gossypium stocksii</name>
    <dbReference type="NCBI Taxonomy" id="47602"/>
    <lineage>
        <taxon>Eukaryota</taxon>
        <taxon>Viridiplantae</taxon>
        <taxon>Streptophyta</taxon>
        <taxon>Embryophyta</taxon>
        <taxon>Tracheophyta</taxon>
        <taxon>Spermatophyta</taxon>
        <taxon>Magnoliopsida</taxon>
        <taxon>eudicotyledons</taxon>
        <taxon>Gunneridae</taxon>
        <taxon>Pentapetalae</taxon>
        <taxon>rosids</taxon>
        <taxon>malvids</taxon>
        <taxon>Malvales</taxon>
        <taxon>Malvaceae</taxon>
        <taxon>Malvoideae</taxon>
        <taxon>Gossypium</taxon>
    </lineage>
</organism>
<sequence>MNIDLVLGLNLEGSLSSFAQSMKNLLMDKSQNDMEHDLEDGVLIGEEEKNRNRRVMEESSSREGSENFMVLEEVYAWLGKWKLISCFKLFPKDILMCLLMIMKLESNRDIQIPLAETDYEDRQVWKGEQSDEYSVRSAYKLLQDSTLNPRRGNLVQKILNHKAEQDGVRAKQNLPDMAKTHRYKETL</sequence>
<proteinExistence type="predicted"/>
<comment type="caution">
    <text evidence="1">The sequence shown here is derived from an EMBL/GenBank/DDBJ whole genome shotgun (WGS) entry which is preliminary data.</text>
</comment>
<protein>
    <submittedName>
        <fullName evidence="1">Uncharacterized protein</fullName>
    </submittedName>
</protein>
<evidence type="ECO:0000313" key="1">
    <source>
        <dbReference type="EMBL" id="KAH1081930.1"/>
    </source>
</evidence>
<reference evidence="1 2" key="1">
    <citation type="journal article" date="2021" name="Plant Biotechnol. J.">
        <title>Multi-omics assisted identification of the key and species-specific regulatory components of drought-tolerant mechanisms in Gossypium stocksii.</title>
        <authorList>
            <person name="Yu D."/>
            <person name="Ke L."/>
            <person name="Zhang D."/>
            <person name="Wu Y."/>
            <person name="Sun Y."/>
            <person name="Mei J."/>
            <person name="Sun J."/>
            <person name="Sun Y."/>
        </authorList>
    </citation>
    <scope>NUCLEOTIDE SEQUENCE [LARGE SCALE GENOMIC DNA]</scope>
    <source>
        <strain evidence="2">cv. E1</strain>
        <tissue evidence="1">Leaf</tissue>
    </source>
</reference>
<keyword evidence="2" id="KW-1185">Reference proteome</keyword>
<dbReference type="EMBL" id="JAIQCV010000007">
    <property type="protein sequence ID" value="KAH1081930.1"/>
    <property type="molecule type" value="Genomic_DNA"/>
</dbReference>
<dbReference type="AlphaFoldDB" id="A0A9D3VF16"/>
<evidence type="ECO:0000313" key="2">
    <source>
        <dbReference type="Proteomes" id="UP000828251"/>
    </source>
</evidence>
<dbReference type="Proteomes" id="UP000828251">
    <property type="component" value="Unassembled WGS sequence"/>
</dbReference>
<accession>A0A9D3VF16</accession>
<name>A0A9D3VF16_9ROSI</name>
<gene>
    <name evidence="1" type="ORF">J1N35_021691</name>
</gene>